<dbReference type="eggNOG" id="ENOG5033D2E">
    <property type="taxonomic scope" value="Bacteria"/>
</dbReference>
<keyword evidence="2" id="KW-1185">Reference proteome</keyword>
<protein>
    <recommendedName>
        <fullName evidence="3">STAS/SEC14 domain-containing protein</fullName>
    </recommendedName>
</protein>
<evidence type="ECO:0000313" key="2">
    <source>
        <dbReference type="Proteomes" id="UP000004095"/>
    </source>
</evidence>
<comment type="caution">
    <text evidence="1">The sequence shown here is derived from an EMBL/GenBank/DDBJ whole genome shotgun (WGS) entry which is preliminary data.</text>
</comment>
<reference evidence="1 2" key="1">
    <citation type="submission" date="2007-01" db="EMBL/GenBank/DDBJ databases">
        <authorList>
            <person name="Haygood M."/>
            <person name="Podell S."/>
            <person name="Anderson C."/>
            <person name="Hopkinson B."/>
            <person name="Roe K."/>
            <person name="Barbeau K."/>
            <person name="Gaasterland T."/>
            <person name="Ferriera S."/>
            <person name="Johnson J."/>
            <person name="Kravitz S."/>
            <person name="Beeson K."/>
            <person name="Sutton G."/>
            <person name="Rogers Y.-H."/>
            <person name="Friedman R."/>
            <person name="Frazier M."/>
            <person name="Venter J.C."/>
        </authorList>
    </citation>
    <scope>NUCLEOTIDE SEQUENCE [LARGE SCALE GENOMIC DNA]</scope>
    <source>
        <strain evidence="1 2">ATCC 23134</strain>
    </source>
</reference>
<dbReference type="AlphaFoldDB" id="A1ZLG2"/>
<dbReference type="RefSeq" id="WP_002697449.1">
    <property type="nucleotide sequence ID" value="NZ_AAWS01000014.1"/>
</dbReference>
<dbReference type="OrthoDB" id="882485at2"/>
<dbReference type="Proteomes" id="UP000004095">
    <property type="component" value="Unassembled WGS sequence"/>
</dbReference>
<proteinExistence type="predicted"/>
<name>A1ZLG2_MICM2</name>
<evidence type="ECO:0000313" key="1">
    <source>
        <dbReference type="EMBL" id="EAY28716.1"/>
    </source>
</evidence>
<organism evidence="1 2">
    <name type="scientific">Microscilla marina ATCC 23134</name>
    <dbReference type="NCBI Taxonomy" id="313606"/>
    <lineage>
        <taxon>Bacteria</taxon>
        <taxon>Pseudomonadati</taxon>
        <taxon>Bacteroidota</taxon>
        <taxon>Cytophagia</taxon>
        <taxon>Cytophagales</taxon>
        <taxon>Microscillaceae</taxon>
        <taxon>Microscilla</taxon>
    </lineage>
</organism>
<dbReference type="EMBL" id="AAWS01000014">
    <property type="protein sequence ID" value="EAY28716.1"/>
    <property type="molecule type" value="Genomic_DNA"/>
</dbReference>
<accession>A1ZLG2</accession>
<sequence length="139" mass="15718">MTQIILEQQNLVISYDKVKNLLICHWVGYQSVEGIQQGCEAILAHAKTHDQTYLLNNLVELKGTFTAVNDWVNNEWLPKAINAGLVRTAYVYSPDVFAKFALNNLLKPRQTSDKYTYNAFGTVEDAIDWLLTGSVEPLL</sequence>
<gene>
    <name evidence="1" type="ORF">M23134_07814</name>
</gene>
<evidence type="ECO:0008006" key="3">
    <source>
        <dbReference type="Google" id="ProtNLM"/>
    </source>
</evidence>